<protein>
    <submittedName>
        <fullName evidence="2">Uncharacterized protein</fullName>
    </submittedName>
</protein>
<organism evidence="2 3">
    <name type="scientific">Polynucleobacter victoriensis</name>
    <dbReference type="NCBI Taxonomy" id="2049319"/>
    <lineage>
        <taxon>Bacteria</taxon>
        <taxon>Pseudomonadati</taxon>
        <taxon>Pseudomonadota</taxon>
        <taxon>Betaproteobacteria</taxon>
        <taxon>Burkholderiales</taxon>
        <taxon>Burkholderiaceae</taxon>
        <taxon>Polynucleobacter</taxon>
    </lineage>
</organism>
<keyword evidence="3" id="KW-1185">Reference proteome</keyword>
<dbReference type="AlphaFoldDB" id="A0A212TZW3"/>
<reference evidence="2 3" key="1">
    <citation type="submission" date="2017-06" db="EMBL/GenBank/DDBJ databases">
        <authorList>
            <person name="Kim H.J."/>
            <person name="Triplett B.A."/>
        </authorList>
    </citation>
    <scope>NUCLEOTIDE SEQUENCE [LARGE SCALE GENOMIC DNA]</scope>
    <source>
        <strain evidence="2 3">MWH-VicM1</strain>
    </source>
</reference>
<feature type="region of interest" description="Disordered" evidence="1">
    <location>
        <begin position="108"/>
        <end position="164"/>
    </location>
</feature>
<proteinExistence type="predicted"/>
<evidence type="ECO:0000313" key="2">
    <source>
        <dbReference type="EMBL" id="SNC71547.1"/>
    </source>
</evidence>
<accession>A0A212TZW3</accession>
<gene>
    <name evidence="2" type="ORF">SAMN06295916_1298</name>
</gene>
<evidence type="ECO:0000313" key="3">
    <source>
        <dbReference type="Proteomes" id="UP000197215"/>
    </source>
</evidence>
<dbReference type="Proteomes" id="UP000197215">
    <property type="component" value="Unassembled WGS sequence"/>
</dbReference>
<sequence>MLESMRYLRSLLAVFIMLPMLVLAGPAEEAELADIDQRQANLNLKKDWAKYRLEKKQHDCYDKFFTTRCLDQARLEHRQEIKEIRAQEIPMHERQRVLKDILKDEKDAERLKQRNDPLKEEKRSENVKAFEQKQIDRDKREGDLAKKRADSERRANENKKATPF</sequence>
<name>A0A212TZW3_9BURK</name>
<dbReference type="EMBL" id="FYEX01000002">
    <property type="protein sequence ID" value="SNC71547.1"/>
    <property type="molecule type" value="Genomic_DNA"/>
</dbReference>
<evidence type="ECO:0000256" key="1">
    <source>
        <dbReference type="SAM" id="MobiDB-lite"/>
    </source>
</evidence>